<reference evidence="2" key="4">
    <citation type="submission" date="2019-03" db="UniProtKB">
        <authorList>
            <consortium name="EnsemblPlants"/>
        </authorList>
    </citation>
    <scope>IDENTIFICATION</scope>
</reference>
<evidence type="ECO:0000256" key="1">
    <source>
        <dbReference type="SAM" id="MobiDB-lite"/>
    </source>
</evidence>
<reference evidence="3" key="2">
    <citation type="journal article" date="2017" name="Nat. Plants">
        <title>The Aegilops tauschii genome reveals multiple impacts of transposons.</title>
        <authorList>
            <person name="Zhao G."/>
            <person name="Zou C."/>
            <person name="Li K."/>
            <person name="Wang K."/>
            <person name="Li T."/>
            <person name="Gao L."/>
            <person name="Zhang X."/>
            <person name="Wang H."/>
            <person name="Yang Z."/>
            <person name="Liu X."/>
            <person name="Jiang W."/>
            <person name="Mao L."/>
            <person name="Kong X."/>
            <person name="Jiao Y."/>
            <person name="Jia J."/>
        </authorList>
    </citation>
    <scope>NUCLEOTIDE SEQUENCE [LARGE SCALE GENOMIC DNA]</scope>
    <source>
        <strain evidence="3">cv. AL8/78</strain>
    </source>
</reference>
<sequence>LNLIYLDSGTTAFEPSQEEAAGREHPEARTVVREAEASRPHGPNDRSQTPSNLC</sequence>
<dbReference type="AlphaFoldDB" id="A0A453AVH8"/>
<dbReference type="EnsemblPlants" id="AET2Gv20271500.10">
    <property type="protein sequence ID" value="AET2Gv20271500.10"/>
    <property type="gene ID" value="AET2Gv20271500"/>
</dbReference>
<dbReference type="Gramene" id="AET2Gv20271500.10">
    <property type="protein sequence ID" value="AET2Gv20271500.10"/>
    <property type="gene ID" value="AET2Gv20271500"/>
</dbReference>
<accession>A0A453AVH8</accession>
<protein>
    <submittedName>
        <fullName evidence="2">Uncharacterized protein</fullName>
    </submittedName>
</protein>
<reference evidence="2" key="3">
    <citation type="journal article" date="2017" name="Nature">
        <title>Genome sequence of the progenitor of the wheat D genome Aegilops tauschii.</title>
        <authorList>
            <person name="Luo M.C."/>
            <person name="Gu Y.Q."/>
            <person name="Puiu D."/>
            <person name="Wang H."/>
            <person name="Twardziok S.O."/>
            <person name="Deal K.R."/>
            <person name="Huo N."/>
            <person name="Zhu T."/>
            <person name="Wang L."/>
            <person name="Wang Y."/>
            <person name="McGuire P.E."/>
            <person name="Liu S."/>
            <person name="Long H."/>
            <person name="Ramasamy R.K."/>
            <person name="Rodriguez J.C."/>
            <person name="Van S.L."/>
            <person name="Yuan L."/>
            <person name="Wang Z."/>
            <person name="Xia Z."/>
            <person name="Xiao L."/>
            <person name="Anderson O.D."/>
            <person name="Ouyang S."/>
            <person name="Liang Y."/>
            <person name="Zimin A.V."/>
            <person name="Pertea G."/>
            <person name="Qi P."/>
            <person name="Bennetzen J.L."/>
            <person name="Dai X."/>
            <person name="Dawson M.W."/>
            <person name="Muller H.G."/>
            <person name="Kugler K."/>
            <person name="Rivarola-Duarte L."/>
            <person name="Spannagl M."/>
            <person name="Mayer K.F.X."/>
            <person name="Lu F.H."/>
            <person name="Bevan M.W."/>
            <person name="Leroy P."/>
            <person name="Li P."/>
            <person name="You F.M."/>
            <person name="Sun Q."/>
            <person name="Liu Z."/>
            <person name="Lyons E."/>
            <person name="Wicker T."/>
            <person name="Salzberg S.L."/>
            <person name="Devos K.M."/>
            <person name="Dvorak J."/>
        </authorList>
    </citation>
    <scope>NUCLEOTIDE SEQUENCE [LARGE SCALE GENOMIC DNA]</scope>
    <source>
        <strain evidence="2">cv. AL8/78</strain>
    </source>
</reference>
<keyword evidence="3" id="KW-1185">Reference proteome</keyword>
<reference evidence="3" key="1">
    <citation type="journal article" date="2014" name="Science">
        <title>Ancient hybridizations among the ancestral genomes of bread wheat.</title>
        <authorList>
            <consortium name="International Wheat Genome Sequencing Consortium,"/>
            <person name="Marcussen T."/>
            <person name="Sandve S.R."/>
            <person name="Heier L."/>
            <person name="Spannagl M."/>
            <person name="Pfeifer M."/>
            <person name="Jakobsen K.S."/>
            <person name="Wulff B.B."/>
            <person name="Steuernagel B."/>
            <person name="Mayer K.F."/>
            <person name="Olsen O.A."/>
        </authorList>
    </citation>
    <scope>NUCLEOTIDE SEQUENCE [LARGE SCALE GENOMIC DNA]</scope>
    <source>
        <strain evidence="3">cv. AL8/78</strain>
    </source>
</reference>
<organism evidence="2 3">
    <name type="scientific">Aegilops tauschii subsp. strangulata</name>
    <name type="common">Goatgrass</name>
    <dbReference type="NCBI Taxonomy" id="200361"/>
    <lineage>
        <taxon>Eukaryota</taxon>
        <taxon>Viridiplantae</taxon>
        <taxon>Streptophyta</taxon>
        <taxon>Embryophyta</taxon>
        <taxon>Tracheophyta</taxon>
        <taxon>Spermatophyta</taxon>
        <taxon>Magnoliopsida</taxon>
        <taxon>Liliopsida</taxon>
        <taxon>Poales</taxon>
        <taxon>Poaceae</taxon>
        <taxon>BOP clade</taxon>
        <taxon>Pooideae</taxon>
        <taxon>Triticodae</taxon>
        <taxon>Triticeae</taxon>
        <taxon>Triticinae</taxon>
        <taxon>Aegilops</taxon>
    </lineage>
</organism>
<evidence type="ECO:0000313" key="2">
    <source>
        <dbReference type="EnsemblPlants" id="AET2Gv20271500.10"/>
    </source>
</evidence>
<feature type="region of interest" description="Disordered" evidence="1">
    <location>
        <begin position="1"/>
        <end position="54"/>
    </location>
</feature>
<feature type="compositionally biased region" description="Polar residues" evidence="1">
    <location>
        <begin position="45"/>
        <end position="54"/>
    </location>
</feature>
<proteinExistence type="predicted"/>
<feature type="compositionally biased region" description="Basic and acidic residues" evidence="1">
    <location>
        <begin position="20"/>
        <end position="44"/>
    </location>
</feature>
<dbReference type="Proteomes" id="UP000015105">
    <property type="component" value="Chromosome 2D"/>
</dbReference>
<name>A0A453AVH8_AEGTS</name>
<reference evidence="2" key="5">
    <citation type="journal article" date="2021" name="G3 (Bethesda)">
        <title>Aegilops tauschii genome assembly Aet v5.0 features greater sequence contiguity and improved annotation.</title>
        <authorList>
            <person name="Wang L."/>
            <person name="Zhu T."/>
            <person name="Rodriguez J.C."/>
            <person name="Deal K.R."/>
            <person name="Dubcovsky J."/>
            <person name="McGuire P.E."/>
            <person name="Lux T."/>
            <person name="Spannagl M."/>
            <person name="Mayer K.F.X."/>
            <person name="Baldrich P."/>
            <person name="Meyers B.C."/>
            <person name="Huo N."/>
            <person name="Gu Y.Q."/>
            <person name="Zhou H."/>
            <person name="Devos K.M."/>
            <person name="Bennetzen J.L."/>
            <person name="Unver T."/>
            <person name="Budak H."/>
            <person name="Gulick P.J."/>
            <person name="Galiba G."/>
            <person name="Kalapos B."/>
            <person name="Nelson D.R."/>
            <person name="Li P."/>
            <person name="You F.M."/>
            <person name="Luo M.C."/>
            <person name="Dvorak J."/>
        </authorList>
    </citation>
    <scope>NUCLEOTIDE SEQUENCE [LARGE SCALE GENOMIC DNA]</scope>
    <source>
        <strain evidence="2">cv. AL8/78</strain>
    </source>
</reference>
<evidence type="ECO:0000313" key="3">
    <source>
        <dbReference type="Proteomes" id="UP000015105"/>
    </source>
</evidence>